<accession>A0A9X2Z6K3</accession>
<dbReference type="Proteomes" id="UP001141629">
    <property type="component" value="Unassembled WGS sequence"/>
</dbReference>
<reference evidence="1" key="2">
    <citation type="journal article" date="2022" name="BMC Genomics">
        <title>Comparative genome analysis of mycobacteria focusing on tRNA and non-coding RNA.</title>
        <authorList>
            <person name="Behra P.R.K."/>
            <person name="Pettersson B.M.F."/>
            <person name="Ramesh M."/>
            <person name="Das S."/>
            <person name="Dasgupta S."/>
            <person name="Kirsebom L.A."/>
        </authorList>
    </citation>
    <scope>NUCLEOTIDE SEQUENCE</scope>
    <source>
        <strain evidence="1">DSM 44838</strain>
    </source>
</reference>
<comment type="caution">
    <text evidence="1">The sequence shown here is derived from an EMBL/GenBank/DDBJ whole genome shotgun (WGS) entry which is preliminary data.</text>
</comment>
<keyword evidence="2" id="KW-1185">Reference proteome</keyword>
<dbReference type="AlphaFoldDB" id="A0A9X2Z6K3"/>
<name>A0A9X2Z6K3_9MYCO</name>
<gene>
    <name evidence="1" type="ORF">H7K45_25980</name>
</gene>
<sequence length="63" mass="7380">MRDLDSIDDELALTAEVQQALRDDGWSFPTWQVDRLLDERLRFVSARALLGRAHHALRRFSSR</sequence>
<dbReference type="EMBL" id="JACKVK010000013">
    <property type="protein sequence ID" value="MCV7424008.1"/>
    <property type="molecule type" value="Genomic_DNA"/>
</dbReference>
<reference evidence="1" key="1">
    <citation type="submission" date="2020-07" db="EMBL/GenBank/DDBJ databases">
        <authorList>
            <person name="Pettersson B.M.F."/>
            <person name="Behra P.R.K."/>
            <person name="Ramesh M."/>
            <person name="Das S."/>
            <person name="Dasgupta S."/>
            <person name="Kirsebom L.A."/>
        </authorList>
    </citation>
    <scope>NUCLEOTIDE SEQUENCE</scope>
    <source>
        <strain evidence="1">DSM 44838</strain>
    </source>
</reference>
<dbReference type="RefSeq" id="WP_263998988.1">
    <property type="nucleotide sequence ID" value="NZ_JACKVK010000013.1"/>
</dbReference>
<proteinExistence type="predicted"/>
<organism evidence="1 2">
    <name type="scientific">Mycobacterium yunnanensis</name>
    <dbReference type="NCBI Taxonomy" id="368477"/>
    <lineage>
        <taxon>Bacteria</taxon>
        <taxon>Bacillati</taxon>
        <taxon>Actinomycetota</taxon>
        <taxon>Actinomycetes</taxon>
        <taxon>Mycobacteriales</taxon>
        <taxon>Mycobacteriaceae</taxon>
        <taxon>Mycobacterium</taxon>
    </lineage>
</organism>
<evidence type="ECO:0000313" key="2">
    <source>
        <dbReference type="Proteomes" id="UP001141629"/>
    </source>
</evidence>
<protein>
    <submittedName>
        <fullName evidence="1">Uncharacterized protein</fullName>
    </submittedName>
</protein>
<evidence type="ECO:0000313" key="1">
    <source>
        <dbReference type="EMBL" id="MCV7424008.1"/>
    </source>
</evidence>